<dbReference type="Proteomes" id="UP001302274">
    <property type="component" value="Unassembled WGS sequence"/>
</dbReference>
<feature type="transmembrane region" description="Helical" evidence="1">
    <location>
        <begin position="39"/>
        <end position="61"/>
    </location>
</feature>
<reference evidence="2 3" key="1">
    <citation type="submission" date="2023-11" db="EMBL/GenBank/DDBJ databases">
        <title>A Novel Polar Bacteriovorax (B. antarcticus) Isolated from the Biocrust in Antarctica.</title>
        <authorList>
            <person name="Mun W."/>
            <person name="Choi S.Y."/>
            <person name="Mitchell R.J."/>
        </authorList>
    </citation>
    <scope>NUCLEOTIDE SEQUENCE [LARGE SCALE GENOMIC DNA]</scope>
    <source>
        <strain evidence="2 3">PP10</strain>
    </source>
</reference>
<feature type="transmembrane region" description="Helical" evidence="1">
    <location>
        <begin position="6"/>
        <end position="27"/>
    </location>
</feature>
<protein>
    <submittedName>
        <fullName evidence="2">SirB2 family protein</fullName>
    </submittedName>
</protein>
<sequence length="120" mass="13522">MISYETYKILHIFTLFMVVSAMGGVVAEGRWIPNKTFKIVVGFLSFLVFVGGMGLIARLGFKHTEPFPLWVIVKITCWIILNLALVTLFRVEQKKFKGFCVWISVVAVFVAVYSAVTKLA</sequence>
<accession>A0ABU5VSX4</accession>
<keyword evidence="1" id="KW-0812">Transmembrane</keyword>
<dbReference type="InterPro" id="IPR007360">
    <property type="entry name" value="SirB"/>
</dbReference>
<dbReference type="RefSeq" id="WP_323575834.1">
    <property type="nucleotide sequence ID" value="NZ_JAYGJQ010000001.1"/>
</dbReference>
<keyword evidence="1" id="KW-1133">Transmembrane helix</keyword>
<evidence type="ECO:0000313" key="2">
    <source>
        <dbReference type="EMBL" id="MEA9356156.1"/>
    </source>
</evidence>
<keyword evidence="1" id="KW-0472">Membrane</keyword>
<proteinExistence type="predicted"/>
<feature type="transmembrane region" description="Helical" evidence="1">
    <location>
        <begin position="96"/>
        <end position="116"/>
    </location>
</feature>
<gene>
    <name evidence="2" type="ORF">SHI21_08085</name>
</gene>
<feature type="transmembrane region" description="Helical" evidence="1">
    <location>
        <begin position="67"/>
        <end position="89"/>
    </location>
</feature>
<comment type="caution">
    <text evidence="2">The sequence shown here is derived from an EMBL/GenBank/DDBJ whole genome shotgun (WGS) entry which is preliminary data.</text>
</comment>
<evidence type="ECO:0000256" key="1">
    <source>
        <dbReference type="SAM" id="Phobius"/>
    </source>
</evidence>
<organism evidence="2 3">
    <name type="scientific">Bacteriovorax antarcticus</name>
    <dbReference type="NCBI Taxonomy" id="3088717"/>
    <lineage>
        <taxon>Bacteria</taxon>
        <taxon>Pseudomonadati</taxon>
        <taxon>Bdellovibrionota</taxon>
        <taxon>Bacteriovoracia</taxon>
        <taxon>Bacteriovoracales</taxon>
        <taxon>Bacteriovoracaceae</taxon>
        <taxon>Bacteriovorax</taxon>
    </lineage>
</organism>
<dbReference type="Pfam" id="PF04247">
    <property type="entry name" value="SirB"/>
    <property type="match status" value="1"/>
</dbReference>
<evidence type="ECO:0000313" key="3">
    <source>
        <dbReference type="Proteomes" id="UP001302274"/>
    </source>
</evidence>
<name>A0ABU5VSX4_9BACT</name>
<dbReference type="EMBL" id="JAYGJQ010000001">
    <property type="protein sequence ID" value="MEA9356156.1"/>
    <property type="molecule type" value="Genomic_DNA"/>
</dbReference>
<keyword evidence="3" id="KW-1185">Reference proteome</keyword>